<organism evidence="2">
    <name type="scientific">Rhizophora mucronata</name>
    <name type="common">Asiatic mangrove</name>
    <dbReference type="NCBI Taxonomy" id="61149"/>
    <lineage>
        <taxon>Eukaryota</taxon>
        <taxon>Viridiplantae</taxon>
        <taxon>Streptophyta</taxon>
        <taxon>Embryophyta</taxon>
        <taxon>Tracheophyta</taxon>
        <taxon>Spermatophyta</taxon>
        <taxon>Magnoliopsida</taxon>
        <taxon>eudicotyledons</taxon>
        <taxon>Gunneridae</taxon>
        <taxon>Pentapetalae</taxon>
        <taxon>rosids</taxon>
        <taxon>fabids</taxon>
        <taxon>Malpighiales</taxon>
        <taxon>Rhizophoraceae</taxon>
        <taxon>Rhizophora</taxon>
    </lineage>
</organism>
<dbReference type="EMBL" id="GGEC01078611">
    <property type="protein sequence ID" value="MBX59095.1"/>
    <property type="molecule type" value="Transcribed_RNA"/>
</dbReference>
<feature type="transmembrane region" description="Helical" evidence="1">
    <location>
        <begin position="60"/>
        <end position="78"/>
    </location>
</feature>
<evidence type="ECO:0000256" key="1">
    <source>
        <dbReference type="SAM" id="Phobius"/>
    </source>
</evidence>
<sequence length="90" mass="10600">MLAICQICFSKMDCFSLKLKILSKSINYWPDWPMNAECSVFFGGNVDLSSHTRLKCRLPLLYNFFLFISSNTCFWWRFLLIKFSCCFVLG</sequence>
<dbReference type="AlphaFoldDB" id="A0A2P2PWL5"/>
<evidence type="ECO:0000313" key="2">
    <source>
        <dbReference type="EMBL" id="MBX59095.1"/>
    </source>
</evidence>
<keyword evidence="1" id="KW-1133">Transmembrane helix</keyword>
<keyword evidence="1" id="KW-0812">Transmembrane</keyword>
<accession>A0A2P2PWL5</accession>
<name>A0A2P2PWL5_RHIMU</name>
<protein>
    <submittedName>
        <fullName evidence="2">Uncharacterized protein</fullName>
    </submittedName>
</protein>
<keyword evidence="1" id="KW-0472">Membrane</keyword>
<proteinExistence type="predicted"/>
<reference evidence="2" key="1">
    <citation type="submission" date="2018-02" db="EMBL/GenBank/DDBJ databases">
        <title>Rhizophora mucronata_Transcriptome.</title>
        <authorList>
            <person name="Meera S.P."/>
            <person name="Sreeshan A."/>
            <person name="Augustine A."/>
        </authorList>
    </citation>
    <scope>NUCLEOTIDE SEQUENCE</scope>
    <source>
        <tissue evidence="2">Leaf</tissue>
    </source>
</reference>